<dbReference type="EC" id="7.1.1.2" evidence="2 16"/>
<feature type="transmembrane region" description="Helical" evidence="16">
    <location>
        <begin position="307"/>
        <end position="325"/>
    </location>
</feature>
<dbReference type="Pfam" id="PF00361">
    <property type="entry name" value="Proton_antipo_M"/>
    <property type="match status" value="1"/>
</dbReference>
<keyword evidence="14 16" id="KW-0472">Membrane</keyword>
<keyword evidence="13 16" id="KW-0496">Mitochondrion</keyword>
<dbReference type="GO" id="GO:0015990">
    <property type="term" value="P:electron transport coupled proton transport"/>
    <property type="evidence" value="ECO:0007669"/>
    <property type="project" value="TreeGrafter"/>
</dbReference>
<feature type="transmembrane region" description="Helical" evidence="16">
    <location>
        <begin position="463"/>
        <end position="480"/>
    </location>
</feature>
<feature type="transmembrane region" description="Helical" evidence="16">
    <location>
        <begin position="594"/>
        <end position="612"/>
    </location>
</feature>
<keyword evidence="7" id="KW-0999">Mitochondrion inner membrane</keyword>
<organism evidence="20">
    <name type="scientific">Acipenser mikadoi</name>
    <name type="common">Sakhalin sturgeon</name>
    <dbReference type="NCBI Taxonomy" id="61966"/>
    <lineage>
        <taxon>Eukaryota</taxon>
        <taxon>Metazoa</taxon>
        <taxon>Chordata</taxon>
        <taxon>Craniata</taxon>
        <taxon>Vertebrata</taxon>
        <taxon>Euteleostomi</taxon>
        <taxon>Actinopterygii</taxon>
        <taxon>Chondrostei</taxon>
        <taxon>Acipenseriformes</taxon>
        <taxon>Acipenseridae</taxon>
        <taxon>Acipenser</taxon>
    </lineage>
</organism>
<comment type="catalytic activity">
    <reaction evidence="15 16">
        <text>a ubiquinone + NADH + 5 H(+)(in) = a ubiquinol + NAD(+) + 4 H(+)(out)</text>
        <dbReference type="Rhea" id="RHEA:29091"/>
        <dbReference type="Rhea" id="RHEA-COMP:9565"/>
        <dbReference type="Rhea" id="RHEA-COMP:9566"/>
        <dbReference type="ChEBI" id="CHEBI:15378"/>
        <dbReference type="ChEBI" id="CHEBI:16389"/>
        <dbReference type="ChEBI" id="CHEBI:17976"/>
        <dbReference type="ChEBI" id="CHEBI:57540"/>
        <dbReference type="ChEBI" id="CHEBI:57945"/>
        <dbReference type="EC" id="7.1.1.2"/>
    </reaction>
</comment>
<dbReference type="GO" id="GO:0042773">
    <property type="term" value="P:ATP synthesis coupled electron transport"/>
    <property type="evidence" value="ECO:0007669"/>
    <property type="project" value="InterPro"/>
</dbReference>
<protein>
    <recommendedName>
        <fullName evidence="3 16">NADH-ubiquinone oxidoreductase chain 5</fullName>
        <ecNumber evidence="2 16">7.1.1.2</ecNumber>
    </recommendedName>
</protein>
<evidence type="ECO:0000256" key="1">
    <source>
        <dbReference type="ARBA" id="ARBA00004448"/>
    </source>
</evidence>
<feature type="transmembrane region" description="Helical" evidence="16">
    <location>
        <begin position="412"/>
        <end position="434"/>
    </location>
</feature>
<comment type="subcellular location">
    <subcellularLocation>
        <location evidence="1">Mitochondrion inner membrane</location>
        <topology evidence="1">Multi-pass membrane protein</topology>
    </subcellularLocation>
</comment>
<dbReference type="InterPro" id="IPR001750">
    <property type="entry name" value="ND/Mrp_TM"/>
</dbReference>
<dbReference type="PANTHER" id="PTHR42829">
    <property type="entry name" value="NADH-UBIQUINONE OXIDOREDUCTASE CHAIN 5"/>
    <property type="match status" value="1"/>
</dbReference>
<evidence type="ECO:0000256" key="8">
    <source>
        <dbReference type="ARBA" id="ARBA00022967"/>
    </source>
</evidence>
<feature type="transmembrane region" description="Helical" evidence="16">
    <location>
        <begin position="368"/>
        <end position="392"/>
    </location>
</feature>
<feature type="transmembrane region" description="Helical" evidence="16">
    <location>
        <begin position="122"/>
        <end position="139"/>
    </location>
</feature>
<sequence>MHSPTLIFSSTLLIIFILLTYPLIVSLNPNPLNKKWAITHVKTAVQTAFYASLLPLAVFFDQGMEVITTNWHWMNIATFDINISFKFDQYSIIFTPVALYVTWSILEFASWYMHSDPNMNRFFKYLLLFLIAMITLVTANNMFQLFIGWEGVGIMSFLLIGWWYGRADANTAALQAVIYNRVGDIGLILSMAWFAMNMNTWEMQQMFASPQDNQATLPLMGLILAATGKSAQFGLHPWLPSAMEGPTPVSALLHSSTMVVAGIFLLIRLHPLMEHNQVALTTCLCLGATTTLFTAACALTQNDIKKIVAFSTSSQLGLMMVTIGLNQPQLAFLHICTHAFFKAMLFLCSGSIIHSLNDEQDIRKMGGLHTMLPLTSTCLTIGSLALTGMPFLSGFFSKDAIIEALNTSHLNAWALTLTLIATSFTTVYSFRIIFFASMGSPRFLPLSPLNENNPTVINPIKRLAWGSILAGLFITSNFLPTKTPIMTMPTTLKLSALLVTALGLLVALELTNLTNKQLKITPMIPLHNFSNMLGYFPSIIHRLAPKIKLSLGQTMATHLIDQTWLEKVGPKGITTSQIPLIKATSNIQQGLIKTYLTIFFLTTTLSILLITLI</sequence>
<evidence type="ECO:0000256" key="6">
    <source>
        <dbReference type="ARBA" id="ARBA00022692"/>
    </source>
</evidence>
<evidence type="ECO:0000256" key="15">
    <source>
        <dbReference type="ARBA" id="ARBA00049551"/>
    </source>
</evidence>
<comment type="function">
    <text evidence="16">Core subunit of the mitochondrial membrane respiratory chain NADH dehydrogenase (Complex I) which catalyzes electron transfer from NADH through the respiratory chain, using ubiquinone as an electron acceptor. Essential for the catalytic activity and assembly of complex I.</text>
</comment>
<dbReference type="CTD" id="4540"/>
<feature type="transmembrane region" description="Helical" evidence="16">
    <location>
        <begin position="331"/>
        <end position="356"/>
    </location>
</feature>
<evidence type="ECO:0000256" key="11">
    <source>
        <dbReference type="ARBA" id="ARBA00023027"/>
    </source>
</evidence>
<feature type="transmembrane region" description="Helical" evidence="16">
    <location>
        <begin position="6"/>
        <end position="27"/>
    </location>
</feature>
<gene>
    <name evidence="20" type="primary">ND5</name>
</gene>
<name>A0A1C9CZG1_ACIMI</name>
<dbReference type="RefSeq" id="YP_009298516.1">
    <property type="nucleotide sequence ID" value="NC_031188.1"/>
</dbReference>
<evidence type="ECO:0000256" key="3">
    <source>
        <dbReference type="ARBA" id="ARBA00021096"/>
    </source>
</evidence>
<dbReference type="InterPro" id="IPR001516">
    <property type="entry name" value="Proton_antipo_N"/>
</dbReference>
<evidence type="ECO:0000259" key="19">
    <source>
        <dbReference type="Pfam" id="PF06455"/>
    </source>
</evidence>
<evidence type="ECO:0000256" key="7">
    <source>
        <dbReference type="ARBA" id="ARBA00022792"/>
    </source>
</evidence>
<keyword evidence="9" id="KW-0249">Electron transport</keyword>
<proteinExistence type="inferred from homology"/>
<keyword evidence="12 16" id="KW-0830">Ubiquinone</keyword>
<evidence type="ECO:0000256" key="16">
    <source>
        <dbReference type="RuleBase" id="RU003404"/>
    </source>
</evidence>
<dbReference type="GO" id="GO:0003954">
    <property type="term" value="F:NADH dehydrogenase activity"/>
    <property type="evidence" value="ECO:0007669"/>
    <property type="project" value="TreeGrafter"/>
</dbReference>
<keyword evidence="11 16" id="KW-0520">NAD</keyword>
<reference evidence="20" key="1">
    <citation type="journal article" date="2017" name="Russ. J. Mar. Biol.">
        <title>The low level of differences between mitogenomes of the Sakhalin sturgeon Acipenser mikadoi Hilgendorf, 1892 and the green sturgeon A. medirostris Ayeres, 1854 (Acipenseridae) indicates their recent divergence.</title>
        <authorList>
            <person name="Shedko S.V."/>
        </authorList>
    </citation>
    <scope>NUCLEOTIDE SEQUENCE</scope>
</reference>
<evidence type="ECO:0000256" key="14">
    <source>
        <dbReference type="ARBA" id="ARBA00023136"/>
    </source>
</evidence>
<dbReference type="Pfam" id="PF06455">
    <property type="entry name" value="NADH5_C"/>
    <property type="match status" value="1"/>
</dbReference>
<evidence type="ECO:0000256" key="9">
    <source>
        <dbReference type="ARBA" id="ARBA00022982"/>
    </source>
</evidence>
<feature type="domain" description="NADH-Ubiquinone oxidoreductase (complex I) chain 5 N-terminal" evidence="18">
    <location>
        <begin position="73"/>
        <end position="123"/>
    </location>
</feature>
<feature type="transmembrane region" description="Helical" evidence="16">
    <location>
        <begin position="177"/>
        <end position="196"/>
    </location>
</feature>
<dbReference type="AlphaFoldDB" id="A0A1C9CZG1"/>
<dbReference type="InterPro" id="IPR003945">
    <property type="entry name" value="NU5C-like"/>
</dbReference>
<evidence type="ECO:0000256" key="12">
    <source>
        <dbReference type="ARBA" id="ARBA00023075"/>
    </source>
</evidence>
<dbReference type="NCBIfam" id="TIGR01974">
    <property type="entry name" value="NDH_I_L"/>
    <property type="match status" value="1"/>
</dbReference>
<dbReference type="GO" id="GO:0005743">
    <property type="term" value="C:mitochondrial inner membrane"/>
    <property type="evidence" value="ECO:0007669"/>
    <property type="project" value="UniProtKB-SubCell"/>
</dbReference>
<evidence type="ECO:0000256" key="13">
    <source>
        <dbReference type="ARBA" id="ARBA00023128"/>
    </source>
</evidence>
<feature type="transmembrane region" description="Helical" evidence="16">
    <location>
        <begin position="492"/>
        <end position="513"/>
    </location>
</feature>
<feature type="domain" description="NADH:quinone oxidoreductase/Mrp antiporter transmembrane" evidence="17">
    <location>
        <begin position="139"/>
        <end position="422"/>
    </location>
</feature>
<evidence type="ECO:0000256" key="2">
    <source>
        <dbReference type="ARBA" id="ARBA00012944"/>
    </source>
</evidence>
<feature type="transmembrane region" description="Helical" evidence="16">
    <location>
        <begin position="89"/>
        <end position="110"/>
    </location>
</feature>
<keyword evidence="4 16" id="KW-0813">Transport</keyword>
<dbReference type="PANTHER" id="PTHR42829:SF2">
    <property type="entry name" value="NADH-UBIQUINONE OXIDOREDUCTASE CHAIN 5"/>
    <property type="match status" value="1"/>
</dbReference>
<feature type="transmembrane region" description="Helical" evidence="16">
    <location>
        <begin position="145"/>
        <end position="165"/>
    </location>
</feature>
<keyword evidence="10 16" id="KW-1133">Transmembrane helix</keyword>
<feature type="transmembrane region" description="Helical" evidence="16">
    <location>
        <begin position="279"/>
        <end position="300"/>
    </location>
</feature>
<dbReference type="GeneID" id="29075238"/>
<dbReference type="Pfam" id="PF00662">
    <property type="entry name" value="Proton_antipo_N"/>
    <property type="match status" value="1"/>
</dbReference>
<dbReference type="GO" id="GO:0008137">
    <property type="term" value="F:NADH dehydrogenase (ubiquinone) activity"/>
    <property type="evidence" value="ECO:0007669"/>
    <property type="project" value="UniProtKB-EC"/>
</dbReference>
<dbReference type="PRINTS" id="PR01434">
    <property type="entry name" value="NADHDHGNASE5"/>
</dbReference>
<dbReference type="InterPro" id="IPR010934">
    <property type="entry name" value="NADH_DH_su5_C"/>
</dbReference>
<keyword evidence="6 16" id="KW-0812">Transmembrane</keyword>
<geneLocation type="mitochondrion" evidence="20"/>
<keyword evidence="5" id="KW-0679">Respiratory chain</keyword>
<accession>A0A1C9CZG1</accession>
<evidence type="ECO:0000313" key="20">
    <source>
        <dbReference type="EMBL" id="AON77853.1"/>
    </source>
</evidence>
<evidence type="ECO:0000256" key="4">
    <source>
        <dbReference type="ARBA" id="ARBA00022448"/>
    </source>
</evidence>
<dbReference type="EMBL" id="KX276658">
    <property type="protein sequence ID" value="AON77853.1"/>
    <property type="molecule type" value="Genomic_DNA"/>
</dbReference>
<evidence type="ECO:0000256" key="5">
    <source>
        <dbReference type="ARBA" id="ARBA00022660"/>
    </source>
</evidence>
<evidence type="ECO:0000256" key="10">
    <source>
        <dbReference type="ARBA" id="ARBA00022989"/>
    </source>
</evidence>
<feature type="transmembrane region" description="Helical" evidence="16">
    <location>
        <begin position="48"/>
        <end position="69"/>
    </location>
</feature>
<dbReference type="InterPro" id="IPR018393">
    <property type="entry name" value="NADHpl_OxRdtase_5_subgr"/>
</dbReference>
<evidence type="ECO:0000259" key="18">
    <source>
        <dbReference type="Pfam" id="PF00662"/>
    </source>
</evidence>
<feature type="domain" description="NADH dehydrogenase subunit 5 C-terminal" evidence="19">
    <location>
        <begin position="428"/>
        <end position="610"/>
    </location>
</feature>
<evidence type="ECO:0000259" key="17">
    <source>
        <dbReference type="Pfam" id="PF00361"/>
    </source>
</evidence>
<comment type="similarity">
    <text evidence="16">Belongs to the complex I subunit 5 family.</text>
</comment>
<keyword evidence="8" id="KW-1278">Translocase</keyword>